<keyword evidence="4" id="KW-1185">Reference proteome</keyword>
<feature type="compositionally biased region" description="Basic and acidic residues" evidence="2">
    <location>
        <begin position="251"/>
        <end position="260"/>
    </location>
</feature>
<feature type="compositionally biased region" description="Pro residues" evidence="2">
    <location>
        <begin position="902"/>
        <end position="918"/>
    </location>
</feature>
<dbReference type="AlphaFoldDB" id="A0A8S1H2U0"/>
<feature type="compositionally biased region" description="Basic and acidic residues" evidence="2">
    <location>
        <begin position="343"/>
        <end position="354"/>
    </location>
</feature>
<evidence type="ECO:0000313" key="4">
    <source>
        <dbReference type="Proteomes" id="UP000835052"/>
    </source>
</evidence>
<dbReference type="EMBL" id="CAJGYM010000013">
    <property type="protein sequence ID" value="CAD6190059.1"/>
    <property type="molecule type" value="Genomic_DNA"/>
</dbReference>
<feature type="compositionally biased region" description="Basic and acidic residues" evidence="2">
    <location>
        <begin position="509"/>
        <end position="519"/>
    </location>
</feature>
<feature type="region of interest" description="Disordered" evidence="2">
    <location>
        <begin position="509"/>
        <end position="623"/>
    </location>
</feature>
<feature type="coiled-coil region" evidence="1">
    <location>
        <begin position="847"/>
        <end position="881"/>
    </location>
</feature>
<feature type="region of interest" description="Disordered" evidence="2">
    <location>
        <begin position="637"/>
        <end position="764"/>
    </location>
</feature>
<dbReference type="Proteomes" id="UP000835052">
    <property type="component" value="Unassembled WGS sequence"/>
</dbReference>
<feature type="region of interest" description="Disordered" evidence="2">
    <location>
        <begin position="899"/>
        <end position="945"/>
    </location>
</feature>
<sequence>MNPSDWPRGLFCQACHEEKMPRIAYLTDDYLHHCLEHFEKLHPDKMDIYSFKCSMCKTLFANFDGHDSLVCPKDIRKKNNGKHRLIMNKFDPGNRLEYRRFCDRNRVECEVGNCKQNKMSALDPLRAILKTESSPDLPPPPPFPNLKESVNYPGSSTSSSRSVSTSSGFPETSRNAQPTAEKTLAQLISSATFNLDDSPVEEKVIVEKPPEKETPEEISIAFYNVVGDSEVFEDPPEEIPRKITRSQKRKMSLEVSEHVQKKTLPKRRTPAQKKKTSKEIVANSEANRAETTSNMQDSDVRSAEILLGLAPKKGGRPKKTPKGAPGGDVEGSEAQKTLTVGDPDTKILLEDAQKKGNQSKKTPKGAPDSEAIPAEKTSTVENSGVEKTKTSLAIAPKKGAPPKKTPTAAPDGTNSEATQAEKKVLDLPPQKKIAEVTKSTSEKVLEDPTRIEKTSQNNAVVEEIQKDVSEKRLKEEKVVLEDSVAAQIVKTSQIIVVAGEVIMGTKKTLEEAPRPEKTSKNNAVVEGSKKDAISEVTRQSGGTKKTSIENPENSQATPLEKTSQNNAAVKEVMKPLDRTRKTSEIVLDDSETEVVEEVVKQSGRTKKATKKLPSEATRLEKTSQNNVVVEEVMKEVDRTKKMLDDPSIPKQNIPYEETPKRTLRTEKKKPHFSSSSSSDGSFDDALVLSEVARKKNLPEDPLEKSHLPAEDVEKTPKKASTKKRSDDDPEVFAIGTRLPKSSGVSYRKVVQRRPPPQFSKKPKLPKMAIKLHLRLLEEIRSFRVSNQKASHHWQLEKDGMAFEHSINEDLVRLPSQMDEEERIAHEIAMKEQLRQKEANDLAIQRRIQDEERRIVREKLEKEWMEEKLAKKEAQKQKVIKRSPGSNRVRFGIENDLEIVKVLPPPPPRSPPPPPPPPRTKSRKISPIPPPPPPRESPVEQPNVTMVNNNNQISNYNYALPPPPNWPFPPPPFYPPEQQHYYQNYMAQNQVAAYGPNYSDYYMQNGQVAPYNHSFAAHQAQQYHYQHGYRAGYAAPPGGFFNNHPDFSRPPPPPPPPPPHNQYIPNHAWKDRFSPPNREPFVPPPKVPNQVVQFKPPNVQKNPDPIVEFPEPRRSRLDSSETTRKRKLSGGNDVEKTPPATMEVPAAVEKEKTKIFVITEPPKRNFNSGMTRGFGRGRGRISPFSSSREISAIGYGRGRGRSPSSSPQRKTPEYDRGRGRSPSRSPPRKERKRARSYSRDSDSD</sequence>
<feature type="compositionally biased region" description="Basic and acidic residues" evidence="2">
    <location>
        <begin position="1109"/>
        <end position="1122"/>
    </location>
</feature>
<name>A0A8S1H2U0_9PELO</name>
<reference evidence="3" key="1">
    <citation type="submission" date="2020-10" db="EMBL/GenBank/DDBJ databases">
        <authorList>
            <person name="Kikuchi T."/>
        </authorList>
    </citation>
    <scope>NUCLEOTIDE SEQUENCE</scope>
    <source>
        <strain evidence="3">NKZ352</strain>
    </source>
</reference>
<feature type="compositionally biased region" description="Low complexity" evidence="2">
    <location>
        <begin position="1087"/>
        <end position="1100"/>
    </location>
</feature>
<protein>
    <submittedName>
        <fullName evidence="3">Uncharacterized protein</fullName>
    </submittedName>
</protein>
<feature type="region of interest" description="Disordered" evidence="2">
    <location>
        <begin position="1035"/>
        <end position="1243"/>
    </location>
</feature>
<feature type="region of interest" description="Disordered" evidence="2">
    <location>
        <begin position="233"/>
        <end position="451"/>
    </location>
</feature>
<comment type="caution">
    <text evidence="3">The sequence shown here is derived from an EMBL/GenBank/DDBJ whole genome shotgun (WGS) entry which is preliminary data.</text>
</comment>
<evidence type="ECO:0000256" key="1">
    <source>
        <dbReference type="SAM" id="Coils"/>
    </source>
</evidence>
<feature type="compositionally biased region" description="Low complexity" evidence="2">
    <location>
        <begin position="672"/>
        <end position="684"/>
    </location>
</feature>
<feature type="compositionally biased region" description="Pro residues" evidence="2">
    <location>
        <begin position="1047"/>
        <end position="1059"/>
    </location>
</feature>
<feature type="compositionally biased region" description="Polar residues" evidence="2">
    <location>
        <begin position="284"/>
        <end position="297"/>
    </location>
</feature>
<evidence type="ECO:0000313" key="3">
    <source>
        <dbReference type="EMBL" id="CAD6190059.1"/>
    </source>
</evidence>
<feature type="compositionally biased region" description="Polar residues" evidence="2">
    <location>
        <begin position="168"/>
        <end position="178"/>
    </location>
</feature>
<feature type="compositionally biased region" description="Basic and acidic residues" evidence="2">
    <location>
        <begin position="691"/>
        <end position="716"/>
    </location>
</feature>
<gene>
    <name evidence="3" type="ORF">CAUJ_LOCUS5978</name>
</gene>
<feature type="compositionally biased region" description="Pro residues" evidence="2">
    <location>
        <begin position="1076"/>
        <end position="1086"/>
    </location>
</feature>
<accession>A0A8S1H2U0</accession>
<feature type="compositionally biased region" description="Acidic residues" evidence="2">
    <location>
        <begin position="586"/>
        <end position="596"/>
    </location>
</feature>
<feature type="compositionally biased region" description="Basic and acidic residues" evidence="2">
    <location>
        <begin position="432"/>
        <end position="451"/>
    </location>
</feature>
<feature type="compositionally biased region" description="Low complexity" evidence="2">
    <location>
        <begin position="155"/>
        <end position="167"/>
    </location>
</feature>
<evidence type="ECO:0000256" key="2">
    <source>
        <dbReference type="SAM" id="MobiDB-lite"/>
    </source>
</evidence>
<feature type="compositionally biased region" description="Basic and acidic residues" evidence="2">
    <location>
        <begin position="571"/>
        <end position="583"/>
    </location>
</feature>
<keyword evidence="1" id="KW-0175">Coiled coil</keyword>
<feature type="region of interest" description="Disordered" evidence="2">
    <location>
        <begin position="131"/>
        <end position="178"/>
    </location>
</feature>
<proteinExistence type="predicted"/>
<organism evidence="3 4">
    <name type="scientific">Caenorhabditis auriculariae</name>
    <dbReference type="NCBI Taxonomy" id="2777116"/>
    <lineage>
        <taxon>Eukaryota</taxon>
        <taxon>Metazoa</taxon>
        <taxon>Ecdysozoa</taxon>
        <taxon>Nematoda</taxon>
        <taxon>Chromadorea</taxon>
        <taxon>Rhabditida</taxon>
        <taxon>Rhabditina</taxon>
        <taxon>Rhabditomorpha</taxon>
        <taxon>Rhabditoidea</taxon>
        <taxon>Rhabditidae</taxon>
        <taxon>Peloderinae</taxon>
        <taxon>Caenorhabditis</taxon>
    </lineage>
</organism>
<feature type="compositionally biased region" description="Polar residues" evidence="2">
    <location>
        <begin position="536"/>
        <end position="567"/>
    </location>
</feature>
<feature type="compositionally biased region" description="Pro residues" evidence="2">
    <location>
        <begin position="926"/>
        <end position="935"/>
    </location>
</feature>
<feature type="compositionally biased region" description="Basic residues" evidence="2">
    <location>
        <begin position="261"/>
        <end position="276"/>
    </location>
</feature>